<dbReference type="OMA" id="MAMDYIR"/>
<feature type="transmembrane region" description="Helical" evidence="5">
    <location>
        <begin position="105"/>
        <end position="125"/>
    </location>
</feature>
<evidence type="ECO:0000256" key="2">
    <source>
        <dbReference type="ARBA" id="ARBA00022692"/>
    </source>
</evidence>
<evidence type="ECO:0000256" key="3">
    <source>
        <dbReference type="ARBA" id="ARBA00022989"/>
    </source>
</evidence>
<dbReference type="InterPro" id="IPR008417">
    <property type="entry name" value="BAP29/BAP31"/>
</dbReference>
<evidence type="ECO:0000256" key="6">
    <source>
        <dbReference type="SAM" id="Coils"/>
    </source>
</evidence>
<gene>
    <name evidence="8" type="ORF">BCR37DRAFT_375976</name>
</gene>
<dbReference type="GO" id="GO:0006886">
    <property type="term" value="P:intracellular protein transport"/>
    <property type="evidence" value="ECO:0007669"/>
    <property type="project" value="UniProtKB-UniRule"/>
</dbReference>
<keyword evidence="5" id="KW-0931">ER-Golgi transport</keyword>
<dbReference type="GO" id="GO:0005789">
    <property type="term" value="C:endoplasmic reticulum membrane"/>
    <property type="evidence" value="ECO:0007669"/>
    <property type="project" value="UniProtKB-SubCell"/>
</dbReference>
<evidence type="ECO:0000256" key="4">
    <source>
        <dbReference type="ARBA" id="ARBA00023136"/>
    </source>
</evidence>
<reference evidence="8 9" key="1">
    <citation type="submission" date="2016-07" db="EMBL/GenBank/DDBJ databases">
        <title>Pervasive Adenine N6-methylation of Active Genes in Fungi.</title>
        <authorList>
            <consortium name="DOE Joint Genome Institute"/>
            <person name="Mondo S.J."/>
            <person name="Dannebaum R.O."/>
            <person name="Kuo R.C."/>
            <person name="Labutti K."/>
            <person name="Haridas S."/>
            <person name="Kuo A."/>
            <person name="Salamov A."/>
            <person name="Ahrendt S.R."/>
            <person name="Lipzen A."/>
            <person name="Sullivan W."/>
            <person name="Andreopoulos W.B."/>
            <person name="Clum A."/>
            <person name="Lindquist E."/>
            <person name="Daum C."/>
            <person name="Ramamoorthy G.K."/>
            <person name="Gryganskyi A."/>
            <person name="Culley D."/>
            <person name="Magnuson J.K."/>
            <person name="James T.Y."/>
            <person name="O'Malley M.A."/>
            <person name="Stajich J.E."/>
            <person name="Spatafora J.W."/>
            <person name="Visel A."/>
            <person name="Grigoriev I.V."/>
        </authorList>
    </citation>
    <scope>NUCLEOTIDE SEQUENCE [LARGE SCALE GENOMIC DNA]</scope>
    <source>
        <strain evidence="8 9">12-1054</strain>
    </source>
</reference>
<keyword evidence="9" id="KW-1185">Reference proteome</keyword>
<dbReference type="GO" id="GO:0006888">
    <property type="term" value="P:endoplasmic reticulum to Golgi vesicle-mediated transport"/>
    <property type="evidence" value="ECO:0007669"/>
    <property type="project" value="UniProtKB-UniRule"/>
</dbReference>
<keyword evidence="5" id="KW-0813">Transport</keyword>
<feature type="coiled-coil region" evidence="6">
    <location>
        <begin position="141"/>
        <end position="175"/>
    </location>
</feature>
<dbReference type="OrthoDB" id="435607at2759"/>
<keyword evidence="2 5" id="KW-0812">Transmembrane</keyword>
<protein>
    <recommendedName>
        <fullName evidence="5">Endoplasmic reticulum transmembrane protein</fullName>
    </recommendedName>
</protein>
<sequence length="189" mass="21698">MTLYYALVFSLLVLEMAMFCVLVLPLPFKMRRSLFVFINTSPLVAKLQYGLKITFIFILVLFIDSVNRVFKVSDDAQARASVDVSMREQYRSDVQARKFYSQRNMYLTGFTLFLSLILNRVFVLANTNLRLQDLVDNSATKNDAAIKSKAYLEEIDELKTKLKKRDADFDELAEKYKQATATGEAKKSA</sequence>
<comment type="function">
    <text evidence="5">May play a role in anterograde transport of membrane proteins from the endoplasmic reticulum to the Golgi.</text>
</comment>
<evidence type="ECO:0000313" key="8">
    <source>
        <dbReference type="EMBL" id="ORY87994.1"/>
    </source>
</evidence>
<dbReference type="PANTHER" id="PTHR12701:SF20">
    <property type="entry name" value="ENDOPLASMIC RETICULUM TRANSMEMBRANE PROTEIN"/>
    <property type="match status" value="1"/>
</dbReference>
<organism evidence="8 9">
    <name type="scientific">Protomyces lactucae-debilis</name>
    <dbReference type="NCBI Taxonomy" id="2754530"/>
    <lineage>
        <taxon>Eukaryota</taxon>
        <taxon>Fungi</taxon>
        <taxon>Dikarya</taxon>
        <taxon>Ascomycota</taxon>
        <taxon>Taphrinomycotina</taxon>
        <taxon>Taphrinomycetes</taxon>
        <taxon>Taphrinales</taxon>
        <taxon>Protomycetaceae</taxon>
        <taxon>Protomyces</taxon>
    </lineage>
</organism>
<dbReference type="InterPro" id="IPR040463">
    <property type="entry name" value="BAP29/BAP31_N"/>
</dbReference>
<evidence type="ECO:0000256" key="5">
    <source>
        <dbReference type="RuleBase" id="RU367026"/>
    </source>
</evidence>
<dbReference type="GO" id="GO:0070973">
    <property type="term" value="P:protein localization to endoplasmic reticulum exit site"/>
    <property type="evidence" value="ECO:0007669"/>
    <property type="project" value="UniProtKB-UniRule"/>
</dbReference>
<keyword evidence="4 5" id="KW-0472">Membrane</keyword>
<keyword evidence="5" id="KW-0256">Endoplasmic reticulum</keyword>
<feature type="transmembrane region" description="Helical" evidence="5">
    <location>
        <begin position="6"/>
        <end position="28"/>
    </location>
</feature>
<keyword evidence="5" id="KW-0653">Protein transport</keyword>
<dbReference type="Proteomes" id="UP000193685">
    <property type="component" value="Unassembled WGS sequence"/>
</dbReference>
<feature type="transmembrane region" description="Helical" evidence="5">
    <location>
        <begin position="49"/>
        <end position="70"/>
    </location>
</feature>
<dbReference type="Pfam" id="PF05529">
    <property type="entry name" value="Bap31"/>
    <property type="match status" value="1"/>
</dbReference>
<proteinExistence type="inferred from homology"/>
<dbReference type="PANTHER" id="PTHR12701">
    <property type="entry name" value="BCR-ASSOCIATED PROTEIN, BAP"/>
    <property type="match status" value="1"/>
</dbReference>
<comment type="caution">
    <text evidence="8">The sequence shown here is derived from an EMBL/GenBank/DDBJ whole genome shotgun (WGS) entry which is preliminary data.</text>
</comment>
<dbReference type="RefSeq" id="XP_040728489.1">
    <property type="nucleotide sequence ID" value="XM_040868499.1"/>
</dbReference>
<keyword evidence="6" id="KW-0175">Coiled coil</keyword>
<dbReference type="AlphaFoldDB" id="A0A1Y2FXH4"/>
<name>A0A1Y2FXH4_PROLT</name>
<feature type="domain" description="BAP29/BAP31 transmembrane" evidence="7">
    <location>
        <begin position="1"/>
        <end position="135"/>
    </location>
</feature>
<comment type="similarity">
    <text evidence="5">Belongs to the BCAP29/BCAP31 family.</text>
</comment>
<evidence type="ECO:0000313" key="9">
    <source>
        <dbReference type="Proteomes" id="UP000193685"/>
    </source>
</evidence>
<dbReference type="STRING" id="56484.A0A1Y2FXH4"/>
<dbReference type="EMBL" id="MCFI01000001">
    <property type="protein sequence ID" value="ORY87994.1"/>
    <property type="molecule type" value="Genomic_DNA"/>
</dbReference>
<accession>A0A1Y2FXH4</accession>
<evidence type="ECO:0000259" key="7">
    <source>
        <dbReference type="Pfam" id="PF05529"/>
    </source>
</evidence>
<comment type="subcellular location">
    <subcellularLocation>
        <location evidence="5">Endoplasmic reticulum membrane</location>
        <topology evidence="5">Multi-pass membrane protein</topology>
    </subcellularLocation>
    <subcellularLocation>
        <location evidence="1">Membrane</location>
        <topology evidence="1">Multi-pass membrane protein</topology>
    </subcellularLocation>
</comment>
<dbReference type="GeneID" id="63785098"/>
<keyword evidence="3 5" id="KW-1133">Transmembrane helix</keyword>
<evidence type="ECO:0000256" key="1">
    <source>
        <dbReference type="ARBA" id="ARBA00004141"/>
    </source>
</evidence>